<evidence type="ECO:0000313" key="2">
    <source>
        <dbReference type="EMBL" id="VTR91328.1"/>
    </source>
</evidence>
<accession>A0A6P2CQL3</accession>
<name>A0A6P2CQL3_9BACT</name>
<dbReference type="AlphaFoldDB" id="A0A6P2CQL3"/>
<dbReference type="RefSeq" id="WP_162666336.1">
    <property type="nucleotide sequence ID" value="NZ_LR593886.1"/>
</dbReference>
<dbReference type="EMBL" id="LR593886">
    <property type="protein sequence ID" value="VTR91328.1"/>
    <property type="molecule type" value="Genomic_DNA"/>
</dbReference>
<dbReference type="InterPro" id="IPR005363">
    <property type="entry name" value="UPF0167"/>
</dbReference>
<organism evidence="2 3">
    <name type="scientific">Gemmata massiliana</name>
    <dbReference type="NCBI Taxonomy" id="1210884"/>
    <lineage>
        <taxon>Bacteria</taxon>
        <taxon>Pseudomonadati</taxon>
        <taxon>Planctomycetota</taxon>
        <taxon>Planctomycetia</taxon>
        <taxon>Gemmatales</taxon>
        <taxon>Gemmataceae</taxon>
        <taxon>Gemmata</taxon>
    </lineage>
</organism>
<evidence type="ECO:0000313" key="3">
    <source>
        <dbReference type="Proteomes" id="UP000464178"/>
    </source>
</evidence>
<dbReference type="Pfam" id="PF03691">
    <property type="entry name" value="UPF0167"/>
    <property type="match status" value="1"/>
</dbReference>
<gene>
    <name evidence="2" type="ORF">SOIL9_63860</name>
</gene>
<dbReference type="Proteomes" id="UP000464178">
    <property type="component" value="Chromosome"/>
</dbReference>
<evidence type="ECO:0000256" key="1">
    <source>
        <dbReference type="ARBA" id="ARBA00008525"/>
    </source>
</evidence>
<sequence>MGEVFRYVADSALPAHRHSDLPCSICGAFGDVYYVCADIEEPDGSESPISEACVACIRRLAPEQVSRWATEKRLPAYLKTTPEFDEPTVRERLVAITQELRRTPRLPHFVQGDDWPFCCGDLTEYTGEPSRAEAELLDREGQYWDHKPASFHDRAVTLVPSNDLAVLGGVSAFRCIGCGKRYWTFQCT</sequence>
<proteinExistence type="inferred from homology"/>
<protein>
    <submittedName>
        <fullName evidence="2">Uncharacterized protein</fullName>
    </submittedName>
</protein>
<keyword evidence="3" id="KW-1185">Reference proteome</keyword>
<comment type="similarity">
    <text evidence="1">Belongs to the UPF0167 family.</text>
</comment>
<reference evidence="2 3" key="1">
    <citation type="submission" date="2019-05" db="EMBL/GenBank/DDBJ databases">
        <authorList>
            <consortium name="Science for Life Laboratories"/>
        </authorList>
    </citation>
    <scope>NUCLEOTIDE SEQUENCE [LARGE SCALE GENOMIC DNA]</scope>
    <source>
        <strain evidence="2">Soil9</strain>
    </source>
</reference>
<dbReference type="KEGG" id="gms:SOIL9_63860"/>